<dbReference type="Proteomes" id="UP000217076">
    <property type="component" value="Unassembled WGS sequence"/>
</dbReference>
<dbReference type="PROSITE" id="PS00187">
    <property type="entry name" value="TPP_ENZYMES"/>
    <property type="match status" value="1"/>
</dbReference>
<evidence type="ECO:0000256" key="1">
    <source>
        <dbReference type="ARBA" id="ARBA00007812"/>
    </source>
</evidence>
<dbReference type="FunFam" id="3.40.50.970:FF:000007">
    <property type="entry name" value="Acetolactate synthase"/>
    <property type="match status" value="1"/>
</dbReference>
<comment type="similarity">
    <text evidence="1 3">Belongs to the TPP enzyme family.</text>
</comment>
<dbReference type="GO" id="GO:0050660">
    <property type="term" value="F:flavin adenine dinucleotide binding"/>
    <property type="evidence" value="ECO:0007669"/>
    <property type="project" value="TreeGrafter"/>
</dbReference>
<dbReference type="InterPro" id="IPR011766">
    <property type="entry name" value="TPP_enzyme_TPP-bd"/>
</dbReference>
<dbReference type="GO" id="GO:0009099">
    <property type="term" value="P:L-valine biosynthetic process"/>
    <property type="evidence" value="ECO:0007669"/>
    <property type="project" value="TreeGrafter"/>
</dbReference>
<dbReference type="Pfam" id="PF02776">
    <property type="entry name" value="TPP_enzyme_N"/>
    <property type="match status" value="1"/>
</dbReference>
<dbReference type="Gene3D" id="3.40.50.1220">
    <property type="entry name" value="TPP-binding domain"/>
    <property type="match status" value="1"/>
</dbReference>
<evidence type="ECO:0000256" key="2">
    <source>
        <dbReference type="ARBA" id="ARBA00023052"/>
    </source>
</evidence>
<dbReference type="GO" id="GO:0000287">
    <property type="term" value="F:magnesium ion binding"/>
    <property type="evidence" value="ECO:0007669"/>
    <property type="project" value="InterPro"/>
</dbReference>
<dbReference type="EMBL" id="FNCV01000002">
    <property type="protein sequence ID" value="SDG76716.1"/>
    <property type="molecule type" value="Genomic_DNA"/>
</dbReference>
<name>A0A1G7WXU9_9PROT</name>
<dbReference type="Pfam" id="PF00205">
    <property type="entry name" value="TPP_enzyme_M"/>
    <property type="match status" value="1"/>
</dbReference>
<organism evidence="8 9">
    <name type="scientific">Roseospirillum parvum</name>
    <dbReference type="NCBI Taxonomy" id="83401"/>
    <lineage>
        <taxon>Bacteria</taxon>
        <taxon>Pseudomonadati</taxon>
        <taxon>Pseudomonadota</taxon>
        <taxon>Alphaproteobacteria</taxon>
        <taxon>Rhodospirillales</taxon>
        <taxon>Rhodospirillaceae</taxon>
        <taxon>Roseospirillum</taxon>
    </lineage>
</organism>
<keyword evidence="2 3" id="KW-0786">Thiamine pyrophosphate</keyword>
<dbReference type="InterPro" id="IPR000399">
    <property type="entry name" value="TPP-bd_CS"/>
</dbReference>
<evidence type="ECO:0000313" key="8">
    <source>
        <dbReference type="EMBL" id="SDG76716.1"/>
    </source>
</evidence>
<dbReference type="RefSeq" id="WP_092616256.1">
    <property type="nucleotide sequence ID" value="NZ_FNCV01000002.1"/>
</dbReference>
<evidence type="ECO:0000259" key="7">
    <source>
        <dbReference type="Pfam" id="PF02776"/>
    </source>
</evidence>
<evidence type="ECO:0000259" key="6">
    <source>
        <dbReference type="Pfam" id="PF02775"/>
    </source>
</evidence>
<dbReference type="Pfam" id="PF02775">
    <property type="entry name" value="TPP_enzyme_C"/>
    <property type="match status" value="1"/>
</dbReference>
<dbReference type="CDD" id="cd07035">
    <property type="entry name" value="TPP_PYR_POX_like"/>
    <property type="match status" value="1"/>
</dbReference>
<dbReference type="InterPro" id="IPR012001">
    <property type="entry name" value="Thiamin_PyroP_enz_TPP-bd_dom"/>
</dbReference>
<dbReference type="InterPro" id="IPR029035">
    <property type="entry name" value="DHS-like_NAD/FAD-binding_dom"/>
</dbReference>
<feature type="domain" description="Thiamine pyrophosphate enzyme TPP-binding" evidence="6">
    <location>
        <begin position="391"/>
        <end position="536"/>
    </location>
</feature>
<reference evidence="9" key="1">
    <citation type="submission" date="2016-10" db="EMBL/GenBank/DDBJ databases">
        <authorList>
            <person name="Varghese N."/>
            <person name="Submissions S."/>
        </authorList>
    </citation>
    <scope>NUCLEOTIDE SEQUENCE [LARGE SCALE GENOMIC DNA]</scope>
    <source>
        <strain evidence="9">930I</strain>
    </source>
</reference>
<dbReference type="SUPFAM" id="SSF52467">
    <property type="entry name" value="DHS-like NAD/FAD-binding domain"/>
    <property type="match status" value="1"/>
</dbReference>
<dbReference type="GO" id="GO:0005948">
    <property type="term" value="C:acetolactate synthase complex"/>
    <property type="evidence" value="ECO:0007669"/>
    <property type="project" value="TreeGrafter"/>
</dbReference>
<dbReference type="OrthoDB" id="4494979at2"/>
<dbReference type="NCBIfam" id="NF006052">
    <property type="entry name" value="PRK08199.1"/>
    <property type="match status" value="1"/>
</dbReference>
<evidence type="ECO:0000256" key="4">
    <source>
        <dbReference type="SAM" id="MobiDB-lite"/>
    </source>
</evidence>
<evidence type="ECO:0000256" key="3">
    <source>
        <dbReference type="RuleBase" id="RU362132"/>
    </source>
</evidence>
<dbReference type="Gene3D" id="3.40.50.970">
    <property type="match status" value="2"/>
</dbReference>
<proteinExistence type="inferred from homology"/>
<dbReference type="CDD" id="cd00568">
    <property type="entry name" value="TPP_enzymes"/>
    <property type="match status" value="1"/>
</dbReference>
<dbReference type="GO" id="GO:0009097">
    <property type="term" value="P:isoleucine biosynthetic process"/>
    <property type="evidence" value="ECO:0007669"/>
    <property type="project" value="TreeGrafter"/>
</dbReference>
<feature type="domain" description="Thiamine pyrophosphate enzyme N-terminal TPP-binding" evidence="7">
    <location>
        <begin position="7"/>
        <end position="121"/>
    </location>
</feature>
<dbReference type="SUPFAM" id="SSF52518">
    <property type="entry name" value="Thiamin diphosphate-binding fold (THDP-binding)"/>
    <property type="match status" value="2"/>
</dbReference>
<evidence type="ECO:0000313" key="9">
    <source>
        <dbReference type="Proteomes" id="UP000217076"/>
    </source>
</evidence>
<dbReference type="AlphaFoldDB" id="A0A1G7WXU9"/>
<accession>A0A1G7WXU9</accession>
<dbReference type="InterPro" id="IPR029061">
    <property type="entry name" value="THDP-binding"/>
</dbReference>
<dbReference type="STRING" id="83401.SAMN05421742_102358"/>
<protein>
    <submittedName>
        <fullName evidence="8">Acetolactate synthase-1/2/3 large subunit</fullName>
    </submittedName>
</protein>
<dbReference type="InterPro" id="IPR012000">
    <property type="entry name" value="Thiamin_PyroP_enz_cen_dom"/>
</dbReference>
<feature type="compositionally biased region" description="Basic and acidic residues" evidence="4">
    <location>
        <begin position="174"/>
        <end position="184"/>
    </location>
</feature>
<dbReference type="InterPro" id="IPR045229">
    <property type="entry name" value="TPP_enz"/>
</dbReference>
<keyword evidence="9" id="KW-1185">Reference proteome</keyword>
<dbReference type="PANTHER" id="PTHR18968:SF120">
    <property type="entry name" value="ACETOLACTATE SYNTHASE LARGE SUBUNIT"/>
    <property type="match status" value="1"/>
</dbReference>
<sequence>MTATAPTGARLLVRCLADQGAERIFGVPGESFLGVLDALLDYPDLEYVTCRQEGGAAMMAEAHGKLTGRPGLCLVTRGPGATNACAGVHVAAQDSTPMILMIGQVDRAMLGREAFQEIDFGQMFGPLAKWVGQVDDAARLPELIARAHASAMNGRPGPVVLTLPEDMLSGPADWPERRPGRVEPARAAPRPADVENLSARLTAARRPLLLVGGGGWTAAASTHLKTLAEASDLPVAAAFRRQDCLDNTHPCYAGHVGIGIDPGLAERLAEADLIVAVGPRLGEMTTGGYSRLTVPTPAQGLVHVHPDGDELGRVYQADLAIQAHPEPLLAALAAAPPLPGPARDPAWRAACRATVDAFSAPPPAPAQGPDLAALMGHLRQHLPDDAILCNGAGNYAIWLHRFFAWRQYGTQLAPTSGSMGYGLPAAIAAALARPQTPVVALAGDGCLMMTVQELATAIARHANLLLLVVNNANFGTIRMHQERRFPGRVSATTLTNPRFAEMARTFGAKAWQADTTESARTALSEALNAEGVRVLELICPTDQLTPTATVSNPRG</sequence>
<feature type="region of interest" description="Disordered" evidence="4">
    <location>
        <begin position="170"/>
        <end position="191"/>
    </location>
</feature>
<dbReference type="GO" id="GO:0030976">
    <property type="term" value="F:thiamine pyrophosphate binding"/>
    <property type="evidence" value="ECO:0007669"/>
    <property type="project" value="InterPro"/>
</dbReference>
<dbReference type="GO" id="GO:0003984">
    <property type="term" value="F:acetolactate synthase activity"/>
    <property type="evidence" value="ECO:0007669"/>
    <property type="project" value="TreeGrafter"/>
</dbReference>
<feature type="domain" description="Thiamine pyrophosphate enzyme central" evidence="5">
    <location>
        <begin position="195"/>
        <end position="332"/>
    </location>
</feature>
<dbReference type="PANTHER" id="PTHR18968">
    <property type="entry name" value="THIAMINE PYROPHOSPHATE ENZYMES"/>
    <property type="match status" value="1"/>
</dbReference>
<evidence type="ECO:0000259" key="5">
    <source>
        <dbReference type="Pfam" id="PF00205"/>
    </source>
</evidence>
<gene>
    <name evidence="8" type="ORF">SAMN05421742_102358</name>
</gene>